<keyword evidence="5 12" id="KW-0028">Amino-acid biosynthesis</keyword>
<evidence type="ECO:0000259" key="13">
    <source>
        <dbReference type="Pfam" id="PF00266"/>
    </source>
</evidence>
<dbReference type="HAMAP" id="MF_00160">
    <property type="entry name" value="SerC_aminotrans_5"/>
    <property type="match status" value="1"/>
</dbReference>
<evidence type="ECO:0000256" key="2">
    <source>
        <dbReference type="ARBA" id="ARBA00005099"/>
    </source>
</evidence>
<evidence type="ECO:0000256" key="4">
    <source>
        <dbReference type="ARBA" id="ARBA00022576"/>
    </source>
</evidence>
<dbReference type="eggNOG" id="COG1932">
    <property type="taxonomic scope" value="Bacteria"/>
</dbReference>
<evidence type="ECO:0000256" key="5">
    <source>
        <dbReference type="ARBA" id="ARBA00022605"/>
    </source>
</evidence>
<feature type="binding site" evidence="12">
    <location>
        <position position="190"/>
    </location>
    <ligand>
        <name>pyridoxal 5'-phosphate</name>
        <dbReference type="ChEBI" id="CHEBI:597326"/>
    </ligand>
</feature>
<feature type="binding site" evidence="12">
    <location>
        <position position="167"/>
    </location>
    <ligand>
        <name>pyridoxal 5'-phosphate</name>
        <dbReference type="ChEBI" id="CHEBI:597326"/>
    </ligand>
</feature>
<evidence type="ECO:0000256" key="7">
    <source>
        <dbReference type="ARBA" id="ARBA00022898"/>
    </source>
</evidence>
<keyword evidence="9 12" id="KW-0718">Serine biosynthesis</keyword>
<comment type="subunit">
    <text evidence="12">Homodimer.</text>
</comment>
<gene>
    <name evidence="12 14" type="primary">serC</name>
    <name evidence="14" type="ORF">CCUN_1692</name>
</gene>
<feature type="binding site" evidence="12">
    <location>
        <begin position="233"/>
        <end position="234"/>
    </location>
    <ligand>
        <name>pyridoxal 5'-phosphate</name>
        <dbReference type="ChEBI" id="CHEBI:597326"/>
    </ligand>
</feature>
<dbReference type="UniPathway" id="UPA00244">
    <property type="reaction ID" value="UER00311"/>
</dbReference>
<evidence type="ECO:0000256" key="12">
    <source>
        <dbReference type="HAMAP-Rule" id="MF_00160"/>
    </source>
</evidence>
<dbReference type="GO" id="GO:0004648">
    <property type="term" value="F:O-phospho-L-serine:2-oxoglutarate aminotransferase activity"/>
    <property type="evidence" value="ECO:0007669"/>
    <property type="project" value="UniProtKB-UniRule"/>
</dbReference>
<dbReference type="NCBIfam" id="TIGR01364">
    <property type="entry name" value="serC_1"/>
    <property type="match status" value="1"/>
</dbReference>
<comment type="subcellular location">
    <subcellularLocation>
        <location evidence="12">Cytoplasm</location>
    </subcellularLocation>
</comment>
<comment type="similarity">
    <text evidence="3 12">Belongs to the class-V pyridoxal-phosphate-dependent aminotransferase family. SerC subfamily.</text>
</comment>
<dbReference type="EMBL" id="CP020867">
    <property type="protein sequence ID" value="ARJ57267.1"/>
    <property type="molecule type" value="Genomic_DNA"/>
</dbReference>
<keyword evidence="8 12" id="KW-0664">Pyridoxine biosynthesis</keyword>
<feature type="modified residue" description="N6-(pyridoxal phosphate)lysine" evidence="12">
    <location>
        <position position="191"/>
    </location>
</feature>
<dbReference type="FunFam" id="3.40.640.10:FF:000010">
    <property type="entry name" value="Phosphoserine aminotransferase"/>
    <property type="match status" value="1"/>
</dbReference>
<dbReference type="STRING" id="1121267.CCUN_1692"/>
<keyword evidence="4 12" id="KW-0032">Aminotransferase</keyword>
<evidence type="ECO:0000256" key="9">
    <source>
        <dbReference type="ARBA" id="ARBA00023299"/>
    </source>
</evidence>
<accession>A0A1W6BYV4</accession>
<comment type="catalytic activity">
    <reaction evidence="10 12">
        <text>4-(phosphooxy)-L-threonine + 2-oxoglutarate = (R)-3-hydroxy-2-oxo-4-phosphooxybutanoate + L-glutamate</text>
        <dbReference type="Rhea" id="RHEA:16573"/>
        <dbReference type="ChEBI" id="CHEBI:16810"/>
        <dbReference type="ChEBI" id="CHEBI:29985"/>
        <dbReference type="ChEBI" id="CHEBI:58452"/>
        <dbReference type="ChEBI" id="CHEBI:58538"/>
        <dbReference type="EC" id="2.6.1.52"/>
    </reaction>
</comment>
<dbReference type="SUPFAM" id="SSF53383">
    <property type="entry name" value="PLP-dependent transferases"/>
    <property type="match status" value="1"/>
</dbReference>
<dbReference type="AlphaFoldDB" id="A0A1W6BYV4"/>
<dbReference type="NCBIfam" id="NF003764">
    <property type="entry name" value="PRK05355.1"/>
    <property type="match status" value="1"/>
</dbReference>
<dbReference type="InterPro" id="IPR015421">
    <property type="entry name" value="PyrdxlP-dep_Trfase_major"/>
</dbReference>
<comment type="caution">
    <text evidence="12">Lacks conserved residue(s) required for the propagation of feature annotation.</text>
</comment>
<dbReference type="KEGG" id="ccun:CCUN_1692"/>
<dbReference type="Gene3D" id="3.90.1150.10">
    <property type="entry name" value="Aspartate Aminotransferase, domain 1"/>
    <property type="match status" value="1"/>
</dbReference>
<proteinExistence type="inferred from homology"/>
<feature type="binding site" evidence="12">
    <location>
        <position position="41"/>
    </location>
    <ligand>
        <name>L-glutamate</name>
        <dbReference type="ChEBI" id="CHEBI:29985"/>
    </ligand>
</feature>
<comment type="catalytic activity">
    <reaction evidence="11 12">
        <text>O-phospho-L-serine + 2-oxoglutarate = 3-phosphooxypyruvate + L-glutamate</text>
        <dbReference type="Rhea" id="RHEA:14329"/>
        <dbReference type="ChEBI" id="CHEBI:16810"/>
        <dbReference type="ChEBI" id="CHEBI:18110"/>
        <dbReference type="ChEBI" id="CHEBI:29985"/>
        <dbReference type="ChEBI" id="CHEBI:57524"/>
        <dbReference type="EC" id="2.6.1.52"/>
    </reaction>
</comment>
<dbReference type="FunFam" id="3.90.1150.10:FF:000006">
    <property type="entry name" value="Phosphoserine aminotransferase"/>
    <property type="match status" value="1"/>
</dbReference>
<evidence type="ECO:0000256" key="8">
    <source>
        <dbReference type="ARBA" id="ARBA00023096"/>
    </source>
</evidence>
<reference evidence="14 15" key="1">
    <citation type="submission" date="2017-04" db="EMBL/GenBank/DDBJ databases">
        <title>Complete genome sequence of the Campylobacter cuniculorum type strain LMG24588.</title>
        <authorList>
            <person name="Miller W.G."/>
            <person name="Yee E."/>
            <person name="Revez J."/>
            <person name="Bono J.L."/>
            <person name="Rossi M."/>
        </authorList>
    </citation>
    <scope>NUCLEOTIDE SEQUENCE [LARGE SCALE GENOMIC DNA]</scope>
    <source>
        <strain evidence="14 15">LMG 24588</strain>
    </source>
</reference>
<evidence type="ECO:0000256" key="10">
    <source>
        <dbReference type="ARBA" id="ARBA00047630"/>
    </source>
</evidence>
<dbReference type="UniPathway" id="UPA00135">
    <property type="reaction ID" value="UER00197"/>
</dbReference>
<comment type="pathway">
    <text evidence="1 12">Cofactor biosynthesis; pyridoxine 5'-phosphate biosynthesis; pyridoxine 5'-phosphate from D-erythrose 4-phosphate: step 3/5.</text>
</comment>
<comment type="pathway">
    <text evidence="2 12">Amino-acid biosynthesis; L-serine biosynthesis; L-serine from 3-phospho-D-glycerate: step 2/3.</text>
</comment>
<feature type="binding site" evidence="12">
    <location>
        <position position="100"/>
    </location>
    <ligand>
        <name>pyridoxal 5'-phosphate</name>
        <dbReference type="ChEBI" id="CHEBI:597326"/>
    </ligand>
</feature>
<feature type="binding site" evidence="12">
    <location>
        <begin position="75"/>
        <end position="76"/>
    </location>
    <ligand>
        <name>pyridoxal 5'-phosphate</name>
        <dbReference type="ChEBI" id="CHEBI:597326"/>
    </ligand>
</feature>
<comment type="cofactor">
    <cofactor evidence="12">
        <name>pyridoxal 5'-phosphate</name>
        <dbReference type="ChEBI" id="CHEBI:597326"/>
    </cofactor>
    <text evidence="12">Binds 1 pyridoxal phosphate per subunit.</text>
</comment>
<dbReference type="InterPro" id="IPR022278">
    <property type="entry name" value="Pser_aminoTfrase"/>
</dbReference>
<dbReference type="GO" id="GO:0008615">
    <property type="term" value="P:pyridoxine biosynthetic process"/>
    <property type="evidence" value="ECO:0007669"/>
    <property type="project" value="UniProtKB-UniRule"/>
</dbReference>
<comment type="function">
    <text evidence="12">Catalyzes the reversible conversion of 3-phosphohydroxypyruvate to phosphoserine and of 3-hydroxy-2-oxo-4-phosphonooxybutanoate to phosphohydroxythreonine.</text>
</comment>
<keyword evidence="7 12" id="KW-0663">Pyridoxal phosphate</keyword>
<dbReference type="GO" id="GO:0005737">
    <property type="term" value="C:cytoplasm"/>
    <property type="evidence" value="ECO:0007669"/>
    <property type="project" value="UniProtKB-SubCell"/>
</dbReference>
<dbReference type="RefSeq" id="WP_027305532.1">
    <property type="nucleotide sequence ID" value="NZ_CP020867.1"/>
</dbReference>
<feature type="binding site" evidence="12">
    <location>
        <position position="148"/>
    </location>
    <ligand>
        <name>pyridoxal 5'-phosphate</name>
        <dbReference type="ChEBI" id="CHEBI:597326"/>
    </ligand>
</feature>
<dbReference type="OrthoDB" id="9809412at2"/>
<evidence type="ECO:0000313" key="14">
    <source>
        <dbReference type="EMBL" id="ARJ57267.1"/>
    </source>
</evidence>
<dbReference type="Gene3D" id="3.40.640.10">
    <property type="entry name" value="Type I PLP-dependent aspartate aminotransferase-like (Major domain)"/>
    <property type="match status" value="1"/>
</dbReference>
<dbReference type="InterPro" id="IPR015424">
    <property type="entry name" value="PyrdxlP-dep_Trfase"/>
</dbReference>
<keyword evidence="12" id="KW-0963">Cytoplasm</keyword>
<dbReference type="InterPro" id="IPR000192">
    <property type="entry name" value="Aminotrans_V_dom"/>
</dbReference>
<dbReference type="InterPro" id="IPR015422">
    <property type="entry name" value="PyrdxlP-dep_Trfase_small"/>
</dbReference>
<dbReference type="PANTHER" id="PTHR43247">
    <property type="entry name" value="PHOSPHOSERINE AMINOTRANSFERASE"/>
    <property type="match status" value="1"/>
</dbReference>
<feature type="domain" description="Aminotransferase class V" evidence="13">
    <location>
        <begin position="5"/>
        <end position="344"/>
    </location>
</feature>
<dbReference type="PIRSF" id="PIRSF000525">
    <property type="entry name" value="SerC"/>
    <property type="match status" value="1"/>
</dbReference>
<dbReference type="EC" id="2.6.1.52" evidence="12"/>
<dbReference type="PANTHER" id="PTHR43247:SF1">
    <property type="entry name" value="PHOSPHOSERINE AMINOTRANSFERASE"/>
    <property type="match status" value="1"/>
</dbReference>
<dbReference type="Proteomes" id="UP000192902">
    <property type="component" value="Chromosome"/>
</dbReference>
<keyword evidence="6 12" id="KW-0808">Transferase</keyword>
<evidence type="ECO:0000256" key="11">
    <source>
        <dbReference type="ARBA" id="ARBA00049007"/>
    </source>
</evidence>
<evidence type="ECO:0000256" key="1">
    <source>
        <dbReference type="ARBA" id="ARBA00004915"/>
    </source>
</evidence>
<evidence type="ECO:0000256" key="3">
    <source>
        <dbReference type="ARBA" id="ARBA00006904"/>
    </source>
</evidence>
<organism evidence="14 15">
    <name type="scientific">Campylobacter cuniculorum DSM 23162 = LMG 24588</name>
    <dbReference type="NCBI Taxonomy" id="1121267"/>
    <lineage>
        <taxon>Bacteria</taxon>
        <taxon>Pseudomonadati</taxon>
        <taxon>Campylobacterota</taxon>
        <taxon>Epsilonproteobacteria</taxon>
        <taxon>Campylobacterales</taxon>
        <taxon>Campylobacteraceae</taxon>
        <taxon>Campylobacter</taxon>
    </lineage>
</organism>
<dbReference type="Pfam" id="PF00266">
    <property type="entry name" value="Aminotran_5"/>
    <property type="match status" value="1"/>
</dbReference>
<dbReference type="GO" id="GO:0006564">
    <property type="term" value="P:L-serine biosynthetic process"/>
    <property type="evidence" value="ECO:0007669"/>
    <property type="project" value="UniProtKB-UniRule"/>
</dbReference>
<evidence type="ECO:0000256" key="6">
    <source>
        <dbReference type="ARBA" id="ARBA00022679"/>
    </source>
</evidence>
<name>A0A1W6BYV4_9BACT</name>
<sequence>MRKINFSAGPSTLVLEVLKKAQDELVDYQGRGYSIMEISHRSKIFEEVHFGAMSRAKQLYGLNDDYEVLFLQGGASLQFAMIPMNLAMNGTCEYANTGVWTQKAIKEAKILGVKVKVVASSEEENFNHIPEVNFSDNADYAYICSNNTIYGTQYKEYPKTKAPLIVDASSDFFSKKVDFSNIALFYGGVQKNAGISGLACVFIRKDMLERSEKKNLTSMLKYSIHAQNHSLFNTPPTFAIYMFNLQMQWLLELGGLDKMNQINTQKAKLLYDCIDNSGGFYSTHAKSDKSLMNVSFNIKDTNLEALFVKEAEEEGMLGLKGHRILGGIRASIYNAITPEQVQILCEFMREFQKKYA</sequence>
<protein>
    <recommendedName>
        <fullName evidence="12">Phosphoserine aminotransferase</fullName>
        <ecNumber evidence="12">2.6.1.52</ecNumber>
    </recommendedName>
    <alternativeName>
        <fullName evidence="12">Phosphohydroxythreonine aminotransferase</fullName>
        <shortName evidence="12">PSAT</shortName>
    </alternativeName>
</protein>
<dbReference type="GO" id="GO:0030170">
    <property type="term" value="F:pyridoxal phosphate binding"/>
    <property type="evidence" value="ECO:0007669"/>
    <property type="project" value="UniProtKB-UniRule"/>
</dbReference>
<evidence type="ECO:0000313" key="15">
    <source>
        <dbReference type="Proteomes" id="UP000192902"/>
    </source>
</evidence>